<dbReference type="AlphaFoldDB" id="A0A448MJ22"/>
<proteinExistence type="predicted"/>
<dbReference type="EMBL" id="LR134405">
    <property type="protein sequence ID" value="VEH65157.1"/>
    <property type="molecule type" value="Genomic_DNA"/>
</dbReference>
<name>A0A448MJ22_9PAST</name>
<evidence type="ECO:0000313" key="2">
    <source>
        <dbReference type="Proteomes" id="UP000278733"/>
    </source>
</evidence>
<reference evidence="1 2" key="1">
    <citation type="submission" date="2018-12" db="EMBL/GenBank/DDBJ databases">
        <authorList>
            <consortium name="Pathogen Informatics"/>
        </authorList>
    </citation>
    <scope>NUCLEOTIDE SEQUENCE [LARGE SCALE GENOMIC DNA]</scope>
    <source>
        <strain evidence="1 2">NCTC8284</strain>
    </source>
</reference>
<dbReference type="KEGG" id="rpne:NCTC8284_00292"/>
<protein>
    <recommendedName>
        <fullName evidence="3">AsmA family protein</fullName>
    </recommendedName>
</protein>
<accession>A0A448MJ22</accession>
<dbReference type="Proteomes" id="UP000278733">
    <property type="component" value="Chromosome"/>
</dbReference>
<evidence type="ECO:0008006" key="3">
    <source>
        <dbReference type="Google" id="ProtNLM"/>
    </source>
</evidence>
<sequence length="115" mass="12856">MNLPFDIHVPSLVAKDWQYVSQNEQSEELQRITLQDLILQADAIGHDVQLKKLALESSLGNLTSQGLLRLNGDFPVNLTLTSKLNAIQSEGKEIFPKSDVQFSLSGSLKKRPHFL</sequence>
<evidence type="ECO:0000313" key="1">
    <source>
        <dbReference type="EMBL" id="VEH65157.1"/>
    </source>
</evidence>
<gene>
    <name evidence="1" type="ORF">NCTC8284_00292</name>
</gene>
<organism evidence="1 2">
    <name type="scientific">Rodentibacter pneumotropicus</name>
    <dbReference type="NCBI Taxonomy" id="758"/>
    <lineage>
        <taxon>Bacteria</taxon>
        <taxon>Pseudomonadati</taxon>
        <taxon>Pseudomonadota</taxon>
        <taxon>Gammaproteobacteria</taxon>
        <taxon>Pasteurellales</taxon>
        <taxon>Pasteurellaceae</taxon>
        <taxon>Rodentibacter</taxon>
    </lineage>
</organism>